<keyword evidence="2" id="KW-1185">Reference proteome</keyword>
<gene>
    <name evidence="1" type="ORF">AGLY_013062</name>
</gene>
<proteinExistence type="predicted"/>
<sequence length="175" mass="20174">MSDGRHAISQITNIQIITIETRNLHQFFKLPFSVHDLILRYSGIAFFHHPVKNIYPRLTNHLCSESNTLSNGIDKAQMFSVSSIPHHCRLGQCNNYHIPVEPKKPIQQILIWNILYNFTTKICTCHMLFDVAIYSTAQYIAFEKIGLNHSFIDSTSSLARISLNRFAHEVCIFKL</sequence>
<organism evidence="1 2">
    <name type="scientific">Aphis glycines</name>
    <name type="common">Soybean aphid</name>
    <dbReference type="NCBI Taxonomy" id="307491"/>
    <lineage>
        <taxon>Eukaryota</taxon>
        <taxon>Metazoa</taxon>
        <taxon>Ecdysozoa</taxon>
        <taxon>Arthropoda</taxon>
        <taxon>Hexapoda</taxon>
        <taxon>Insecta</taxon>
        <taxon>Pterygota</taxon>
        <taxon>Neoptera</taxon>
        <taxon>Paraneoptera</taxon>
        <taxon>Hemiptera</taxon>
        <taxon>Sternorrhyncha</taxon>
        <taxon>Aphidomorpha</taxon>
        <taxon>Aphidoidea</taxon>
        <taxon>Aphididae</taxon>
        <taxon>Aphidini</taxon>
        <taxon>Aphis</taxon>
        <taxon>Aphis</taxon>
    </lineage>
</organism>
<accession>A0A6G0T7M5</accession>
<protein>
    <submittedName>
        <fullName evidence="1">Uncharacterized protein</fullName>
    </submittedName>
</protein>
<comment type="caution">
    <text evidence="1">The sequence shown here is derived from an EMBL/GenBank/DDBJ whole genome shotgun (WGS) entry which is preliminary data.</text>
</comment>
<dbReference type="AlphaFoldDB" id="A0A6G0T7M5"/>
<evidence type="ECO:0000313" key="1">
    <source>
        <dbReference type="EMBL" id="KAE9527364.1"/>
    </source>
</evidence>
<evidence type="ECO:0000313" key="2">
    <source>
        <dbReference type="Proteomes" id="UP000475862"/>
    </source>
</evidence>
<dbReference type="Proteomes" id="UP000475862">
    <property type="component" value="Unassembled WGS sequence"/>
</dbReference>
<name>A0A6G0T7M5_APHGL</name>
<reference evidence="1 2" key="1">
    <citation type="submission" date="2019-08" db="EMBL/GenBank/DDBJ databases">
        <title>The genome of the soybean aphid Biotype 1, its phylome, world population structure and adaptation to the North American continent.</title>
        <authorList>
            <person name="Giordano R."/>
            <person name="Donthu R.K."/>
            <person name="Hernandez A.G."/>
            <person name="Wright C.L."/>
            <person name="Zimin A.V."/>
        </authorList>
    </citation>
    <scope>NUCLEOTIDE SEQUENCE [LARGE SCALE GENOMIC DNA]</scope>
    <source>
        <tissue evidence="1">Whole aphids</tissue>
    </source>
</reference>
<dbReference type="EMBL" id="VYZN01000053">
    <property type="protein sequence ID" value="KAE9527364.1"/>
    <property type="molecule type" value="Genomic_DNA"/>
</dbReference>